<organism evidence="9 10">
    <name type="scientific">Gordonia crocea</name>
    <dbReference type="NCBI Taxonomy" id="589162"/>
    <lineage>
        <taxon>Bacteria</taxon>
        <taxon>Bacillati</taxon>
        <taxon>Actinomycetota</taxon>
        <taxon>Actinomycetes</taxon>
        <taxon>Mycobacteriales</taxon>
        <taxon>Gordoniaceae</taxon>
        <taxon>Gordonia</taxon>
    </lineage>
</organism>
<dbReference type="AlphaFoldDB" id="A0A7I9UWT6"/>
<evidence type="ECO:0000256" key="5">
    <source>
        <dbReference type="ARBA" id="ARBA00023136"/>
    </source>
</evidence>
<dbReference type="InterPro" id="IPR020781">
    <property type="entry name" value="ATPase_OSCP/d_CS"/>
</dbReference>
<protein>
    <recommendedName>
        <fullName evidence="8">ATP synthase subunit delta</fullName>
    </recommendedName>
    <alternativeName>
        <fullName evidence="8">ATP synthase F(1) sector subunit delta</fullName>
    </alternativeName>
    <alternativeName>
        <fullName evidence="8">F-type ATPase subunit delta</fullName>
        <shortName evidence="8">F-ATPase subunit delta</shortName>
    </alternativeName>
</protein>
<reference evidence="10" key="1">
    <citation type="submission" date="2019-06" db="EMBL/GenBank/DDBJ databases">
        <title>Gordonia isolated from sludge of a wastewater treatment plant.</title>
        <authorList>
            <person name="Tamura T."/>
            <person name="Aoyama K."/>
            <person name="Kang Y."/>
            <person name="Saito S."/>
            <person name="Akiyama N."/>
            <person name="Yazawa K."/>
            <person name="Gonoi T."/>
            <person name="Mikami Y."/>
        </authorList>
    </citation>
    <scope>NUCLEOTIDE SEQUENCE [LARGE SCALE GENOMIC DNA]</scope>
    <source>
        <strain evidence="10">NBRC 107697</strain>
    </source>
</reference>
<keyword evidence="10" id="KW-1185">Reference proteome</keyword>
<evidence type="ECO:0000256" key="3">
    <source>
        <dbReference type="ARBA" id="ARBA00022781"/>
    </source>
</evidence>
<evidence type="ECO:0000256" key="6">
    <source>
        <dbReference type="ARBA" id="ARBA00023196"/>
    </source>
</evidence>
<evidence type="ECO:0000313" key="9">
    <source>
        <dbReference type="EMBL" id="GED97449.1"/>
    </source>
</evidence>
<evidence type="ECO:0000256" key="2">
    <source>
        <dbReference type="ARBA" id="ARBA00022448"/>
    </source>
</evidence>
<dbReference type="GO" id="GO:0045259">
    <property type="term" value="C:proton-transporting ATP synthase complex"/>
    <property type="evidence" value="ECO:0007669"/>
    <property type="project" value="UniProtKB-KW"/>
</dbReference>
<keyword evidence="2 8" id="KW-0813">Transport</keyword>
<dbReference type="PROSITE" id="PS00389">
    <property type="entry name" value="ATPASE_DELTA"/>
    <property type="match status" value="1"/>
</dbReference>
<evidence type="ECO:0000256" key="1">
    <source>
        <dbReference type="ARBA" id="ARBA00004370"/>
    </source>
</evidence>
<comment type="function">
    <text evidence="8">F(1)F(0) ATP synthase produces ATP from ADP in the presence of a proton or sodium gradient. F-type ATPases consist of two structural domains, F(1) containing the extramembraneous catalytic core and F(0) containing the membrane proton channel, linked together by a central stalk and a peripheral stalk. During catalysis, ATP synthesis in the catalytic domain of F(1) is coupled via a rotary mechanism of the central stalk subunits to proton translocation.</text>
</comment>
<gene>
    <name evidence="8 9" type="primary">atpH</name>
    <name evidence="9" type="ORF">nbrc107697_14880</name>
</gene>
<dbReference type="OrthoDB" id="5242917at2"/>
<keyword evidence="6 8" id="KW-0139">CF(1)</keyword>
<evidence type="ECO:0000256" key="7">
    <source>
        <dbReference type="ARBA" id="ARBA00023310"/>
    </source>
</evidence>
<comment type="caution">
    <text evidence="9">The sequence shown here is derived from an EMBL/GenBank/DDBJ whole genome shotgun (WGS) entry which is preliminary data.</text>
</comment>
<keyword evidence="5 8" id="KW-0472">Membrane</keyword>
<dbReference type="Pfam" id="PF00213">
    <property type="entry name" value="OSCP"/>
    <property type="match status" value="1"/>
</dbReference>
<keyword evidence="4 8" id="KW-0406">Ion transport</keyword>
<dbReference type="PRINTS" id="PR00125">
    <property type="entry name" value="ATPASEDELTA"/>
</dbReference>
<dbReference type="GO" id="GO:0046933">
    <property type="term" value="F:proton-transporting ATP synthase activity, rotational mechanism"/>
    <property type="evidence" value="ECO:0007669"/>
    <property type="project" value="UniProtKB-UniRule"/>
</dbReference>
<comment type="subcellular location">
    <subcellularLocation>
        <location evidence="8">Cell membrane</location>
        <topology evidence="8">Peripheral membrane protein</topology>
    </subcellularLocation>
    <subcellularLocation>
        <location evidence="1">Membrane</location>
    </subcellularLocation>
</comment>
<evidence type="ECO:0000256" key="4">
    <source>
        <dbReference type="ARBA" id="ARBA00023065"/>
    </source>
</evidence>
<evidence type="ECO:0000256" key="8">
    <source>
        <dbReference type="HAMAP-Rule" id="MF_01416"/>
    </source>
</evidence>
<dbReference type="PANTHER" id="PTHR11910">
    <property type="entry name" value="ATP SYNTHASE DELTA CHAIN"/>
    <property type="match status" value="1"/>
</dbReference>
<comment type="function">
    <text evidence="8">This protein is part of the stalk that links CF(0) to CF(1). It either transmits conformational changes from CF(0) to CF(1) or is implicated in proton conduction.</text>
</comment>
<keyword evidence="7 8" id="KW-0066">ATP synthesis</keyword>
<keyword evidence="8" id="KW-1003">Cell membrane</keyword>
<dbReference type="NCBIfam" id="NF009967">
    <property type="entry name" value="PRK13430.1"/>
    <property type="match status" value="1"/>
</dbReference>
<keyword evidence="3 8" id="KW-0375">Hydrogen ion transport</keyword>
<dbReference type="Proteomes" id="UP000444980">
    <property type="component" value="Unassembled WGS sequence"/>
</dbReference>
<dbReference type="InterPro" id="IPR000711">
    <property type="entry name" value="ATPase_OSCP/dsu"/>
</dbReference>
<evidence type="ECO:0000313" key="10">
    <source>
        <dbReference type="Proteomes" id="UP000444980"/>
    </source>
</evidence>
<dbReference type="HAMAP" id="MF_01416">
    <property type="entry name" value="ATP_synth_delta_bact"/>
    <property type="match status" value="1"/>
</dbReference>
<comment type="similarity">
    <text evidence="8">Belongs to the ATPase delta chain family.</text>
</comment>
<proteinExistence type="inferred from homology"/>
<dbReference type="GO" id="GO:0005886">
    <property type="term" value="C:plasma membrane"/>
    <property type="evidence" value="ECO:0007669"/>
    <property type="project" value="UniProtKB-SubCell"/>
</dbReference>
<name>A0A7I9UWT6_9ACTN</name>
<sequence>MYAASSREALAGARSVLEPATGSAAAAATVGDELLEVSRLLGENRELLSTLTEAAVPPAERTAVARGVLSGKVADATGEVVGAAVGGQWSTSTDLASGLHDLGVEALLRSASAAGTGDTVEDELFRLGRIIASDAALEQALSDRARPVADRVGLLRSLIAGKVNPVTEKLALDAIERSSLQPADALAALADTAAAISGRRVAHVRAAEALTDAQRQRLASELEADLGSPVTLHVDVDPALLGGVVVRVGNEQIDGSVAGKFAAVRRGLR</sequence>
<accession>A0A7I9UWT6</accession>
<dbReference type="EMBL" id="BJOU01000001">
    <property type="protein sequence ID" value="GED97449.1"/>
    <property type="molecule type" value="Genomic_DNA"/>
</dbReference>
<dbReference type="RefSeq" id="WP_161926771.1">
    <property type="nucleotide sequence ID" value="NZ_BJOU01000001.1"/>
</dbReference>